<name>A0A4Z2F1Y2_9TELE</name>
<dbReference type="Proteomes" id="UP000314294">
    <property type="component" value="Unassembled WGS sequence"/>
</dbReference>
<organism evidence="1 2">
    <name type="scientific">Liparis tanakae</name>
    <name type="common">Tanaka's snailfish</name>
    <dbReference type="NCBI Taxonomy" id="230148"/>
    <lineage>
        <taxon>Eukaryota</taxon>
        <taxon>Metazoa</taxon>
        <taxon>Chordata</taxon>
        <taxon>Craniata</taxon>
        <taxon>Vertebrata</taxon>
        <taxon>Euteleostomi</taxon>
        <taxon>Actinopterygii</taxon>
        <taxon>Neopterygii</taxon>
        <taxon>Teleostei</taxon>
        <taxon>Neoteleostei</taxon>
        <taxon>Acanthomorphata</taxon>
        <taxon>Eupercaria</taxon>
        <taxon>Perciformes</taxon>
        <taxon>Cottioidei</taxon>
        <taxon>Cottales</taxon>
        <taxon>Liparidae</taxon>
        <taxon>Liparis</taxon>
    </lineage>
</organism>
<dbReference type="AlphaFoldDB" id="A0A4Z2F1Y2"/>
<reference evidence="1 2" key="1">
    <citation type="submission" date="2019-03" db="EMBL/GenBank/DDBJ databases">
        <title>First draft genome of Liparis tanakae, snailfish: a comprehensive survey of snailfish specific genes.</title>
        <authorList>
            <person name="Kim W."/>
            <person name="Song I."/>
            <person name="Jeong J.-H."/>
            <person name="Kim D."/>
            <person name="Kim S."/>
            <person name="Ryu S."/>
            <person name="Song J.Y."/>
            <person name="Lee S.K."/>
        </authorList>
    </citation>
    <scope>NUCLEOTIDE SEQUENCE [LARGE SCALE GENOMIC DNA]</scope>
    <source>
        <tissue evidence="1">Muscle</tissue>
    </source>
</reference>
<proteinExistence type="predicted"/>
<gene>
    <name evidence="1" type="ORF">EYF80_054787</name>
</gene>
<accession>A0A4Z2F1Y2</accession>
<dbReference type="EMBL" id="SRLO01001841">
    <property type="protein sequence ID" value="TNN35048.1"/>
    <property type="molecule type" value="Genomic_DNA"/>
</dbReference>
<evidence type="ECO:0000313" key="2">
    <source>
        <dbReference type="Proteomes" id="UP000314294"/>
    </source>
</evidence>
<comment type="caution">
    <text evidence="1">The sequence shown here is derived from an EMBL/GenBank/DDBJ whole genome shotgun (WGS) entry which is preliminary data.</text>
</comment>
<protein>
    <submittedName>
        <fullName evidence="1">Uncharacterized protein</fullName>
    </submittedName>
</protein>
<keyword evidence="2" id="KW-1185">Reference proteome</keyword>
<sequence length="158" mass="17625">MSVYVTPRTATGWFTCPRRYGSPRTAAREPAEPSRGSLRVPCAYPQQRTDVNGQKAASVSIWLASVPYSPKRKADRNVQQTQTSLWKSLKQVSIWKTKQHPRLETRRVTGYRAHKENSTRTLDAGNASGGGRLLSRLLGLVGLEHSDGLVHLEQRITS</sequence>
<evidence type="ECO:0000313" key="1">
    <source>
        <dbReference type="EMBL" id="TNN35048.1"/>
    </source>
</evidence>